<dbReference type="SMART" id="SM00061">
    <property type="entry name" value="MATH"/>
    <property type="match status" value="1"/>
</dbReference>
<protein>
    <recommendedName>
        <fullName evidence="1">MATH domain-containing protein</fullName>
    </recommendedName>
</protein>
<dbReference type="CDD" id="cd00121">
    <property type="entry name" value="MATH"/>
    <property type="match status" value="1"/>
</dbReference>
<name>A0A978V5U5_ZIZJJ</name>
<feature type="domain" description="MATH" evidence="1">
    <location>
        <begin position="90"/>
        <end position="217"/>
    </location>
</feature>
<evidence type="ECO:0000313" key="3">
    <source>
        <dbReference type="Proteomes" id="UP000813462"/>
    </source>
</evidence>
<dbReference type="SUPFAM" id="SSF49599">
    <property type="entry name" value="TRAF domain-like"/>
    <property type="match status" value="2"/>
</dbReference>
<dbReference type="Proteomes" id="UP000813462">
    <property type="component" value="Unassembled WGS sequence"/>
</dbReference>
<dbReference type="PANTHER" id="PTHR46162:SF40">
    <property type="entry name" value="TRAF-LIKE FAMILY PROTEIN"/>
    <property type="match status" value="1"/>
</dbReference>
<dbReference type="PANTHER" id="PTHR46162">
    <property type="entry name" value="TRAF-LIKE FAMILY PROTEIN"/>
    <property type="match status" value="1"/>
</dbReference>
<proteinExistence type="predicted"/>
<dbReference type="InterPro" id="IPR008974">
    <property type="entry name" value="TRAF-like"/>
</dbReference>
<organism evidence="2 3">
    <name type="scientific">Ziziphus jujuba var. spinosa</name>
    <dbReference type="NCBI Taxonomy" id="714518"/>
    <lineage>
        <taxon>Eukaryota</taxon>
        <taxon>Viridiplantae</taxon>
        <taxon>Streptophyta</taxon>
        <taxon>Embryophyta</taxon>
        <taxon>Tracheophyta</taxon>
        <taxon>Spermatophyta</taxon>
        <taxon>Magnoliopsida</taxon>
        <taxon>eudicotyledons</taxon>
        <taxon>Gunneridae</taxon>
        <taxon>Pentapetalae</taxon>
        <taxon>rosids</taxon>
        <taxon>fabids</taxon>
        <taxon>Rosales</taxon>
        <taxon>Rhamnaceae</taxon>
        <taxon>Paliureae</taxon>
        <taxon>Ziziphus</taxon>
    </lineage>
</organism>
<dbReference type="EMBL" id="JAEACU010000007">
    <property type="protein sequence ID" value="KAH7522728.1"/>
    <property type="molecule type" value="Genomic_DNA"/>
</dbReference>
<dbReference type="PROSITE" id="PS50144">
    <property type="entry name" value="MATH"/>
    <property type="match status" value="1"/>
</dbReference>
<gene>
    <name evidence="2" type="ORF">FEM48_Zijuj07G0169200</name>
</gene>
<comment type="caution">
    <text evidence="2">The sequence shown here is derived from an EMBL/GenBank/DDBJ whole genome shotgun (WGS) entry which is preliminary data.</text>
</comment>
<evidence type="ECO:0000313" key="2">
    <source>
        <dbReference type="EMBL" id="KAH7522728.1"/>
    </source>
</evidence>
<dbReference type="InterPro" id="IPR002083">
    <property type="entry name" value="MATH/TRAF_dom"/>
</dbReference>
<evidence type="ECO:0000259" key="1">
    <source>
        <dbReference type="PROSITE" id="PS50144"/>
    </source>
</evidence>
<dbReference type="Gene3D" id="2.60.210.10">
    <property type="entry name" value="Apoptosis, Tumor Necrosis Factor Receptor Associated Protein 2, Chain A"/>
    <property type="match status" value="2"/>
</dbReference>
<accession>A0A978V5U5</accession>
<dbReference type="Pfam" id="PF22486">
    <property type="entry name" value="MATH_2"/>
    <property type="match status" value="1"/>
</dbReference>
<reference evidence="2" key="1">
    <citation type="journal article" date="2021" name="Front. Plant Sci.">
        <title>Chromosome-Scale Genome Assembly for Chinese Sour Jujube and Insights Into Its Genome Evolution and Domestication Signature.</title>
        <authorList>
            <person name="Shen L.-Y."/>
            <person name="Luo H."/>
            <person name="Wang X.-L."/>
            <person name="Wang X.-M."/>
            <person name="Qiu X.-J."/>
            <person name="Liu H."/>
            <person name="Zhou S.-S."/>
            <person name="Jia K.-H."/>
            <person name="Nie S."/>
            <person name="Bao Y.-T."/>
            <person name="Zhang R.-G."/>
            <person name="Yun Q.-Z."/>
            <person name="Chai Y.-H."/>
            <person name="Lu J.-Y."/>
            <person name="Li Y."/>
            <person name="Zhao S.-W."/>
            <person name="Mao J.-F."/>
            <person name="Jia S.-G."/>
            <person name="Mao Y.-M."/>
        </authorList>
    </citation>
    <scope>NUCLEOTIDE SEQUENCE</scope>
    <source>
        <strain evidence="2">AT0</strain>
        <tissue evidence="2">Leaf</tissue>
    </source>
</reference>
<dbReference type="AlphaFoldDB" id="A0A978V5U5"/>
<sequence>METRRIMGVVTSPSTCPFNILICVDANGAVRRFHEMKKEWGIAQLLPLETFKNPAFGYLVNDLCFFGVEVFVINYTGNWESISLVKEPNNGNFTWKMENFSNLNEPVYYSEMFNVEGINWKLRVYPNGDSRTKDKSFSFFLTLVDWGSYPMKKAVYAEYNLRVFNQLDVGQHVEKKASCWFKDKTSYGFRSVISWRDLRDASKGYIVTDTLIVEVVFLVISVADVSSSKKQNII</sequence>